<protein>
    <recommendedName>
        <fullName evidence="3">cysteine desulfurase</fullName>
        <ecNumber evidence="3">2.8.1.7</ecNumber>
    </recommendedName>
</protein>
<organism evidence="7 8">
    <name type="scientific">Clostridium paridis</name>
    <dbReference type="NCBI Taxonomy" id="2803863"/>
    <lineage>
        <taxon>Bacteria</taxon>
        <taxon>Bacillati</taxon>
        <taxon>Bacillota</taxon>
        <taxon>Clostridia</taxon>
        <taxon>Eubacteriales</taxon>
        <taxon>Clostridiaceae</taxon>
        <taxon>Clostridium</taxon>
    </lineage>
</organism>
<dbReference type="InterPro" id="IPR016454">
    <property type="entry name" value="Cysteine_dSase"/>
</dbReference>
<evidence type="ECO:0000256" key="4">
    <source>
        <dbReference type="ARBA" id="ARBA00022898"/>
    </source>
</evidence>
<keyword evidence="8" id="KW-1185">Reference proteome</keyword>
<name>A0A937FAE8_9CLOT</name>
<comment type="catalytic activity">
    <reaction evidence="5">
        <text>(sulfur carrier)-H + L-cysteine = (sulfur carrier)-SH + L-alanine</text>
        <dbReference type="Rhea" id="RHEA:43892"/>
        <dbReference type="Rhea" id="RHEA-COMP:14737"/>
        <dbReference type="Rhea" id="RHEA-COMP:14739"/>
        <dbReference type="ChEBI" id="CHEBI:29917"/>
        <dbReference type="ChEBI" id="CHEBI:35235"/>
        <dbReference type="ChEBI" id="CHEBI:57972"/>
        <dbReference type="ChEBI" id="CHEBI:64428"/>
        <dbReference type="EC" id="2.8.1.7"/>
    </reaction>
</comment>
<comment type="similarity">
    <text evidence="2">Belongs to the class-V pyridoxal-phosphate-dependent aminotransferase family. Csd subfamily.</text>
</comment>
<dbReference type="Pfam" id="PF00266">
    <property type="entry name" value="Aminotran_5"/>
    <property type="match status" value="1"/>
</dbReference>
<dbReference type="PANTHER" id="PTHR43586">
    <property type="entry name" value="CYSTEINE DESULFURASE"/>
    <property type="match status" value="1"/>
</dbReference>
<dbReference type="RefSeq" id="WP_202765883.1">
    <property type="nucleotide sequence ID" value="NZ_JAESWA010000010.1"/>
</dbReference>
<dbReference type="InterPro" id="IPR015424">
    <property type="entry name" value="PyrdxlP-dep_Trfase"/>
</dbReference>
<accession>A0A937FAE8</accession>
<dbReference type="PIRSF" id="PIRSF005572">
    <property type="entry name" value="NifS"/>
    <property type="match status" value="1"/>
</dbReference>
<evidence type="ECO:0000256" key="1">
    <source>
        <dbReference type="ARBA" id="ARBA00001933"/>
    </source>
</evidence>
<dbReference type="EMBL" id="JAESWA010000010">
    <property type="protein sequence ID" value="MBL4930500.1"/>
    <property type="molecule type" value="Genomic_DNA"/>
</dbReference>
<dbReference type="InterPro" id="IPR015421">
    <property type="entry name" value="PyrdxlP-dep_Trfase_major"/>
</dbReference>
<dbReference type="Gene3D" id="3.40.640.10">
    <property type="entry name" value="Type I PLP-dependent aspartate aminotransferase-like (Major domain)"/>
    <property type="match status" value="1"/>
</dbReference>
<dbReference type="PANTHER" id="PTHR43586:SF4">
    <property type="entry name" value="ISOPENICILLIN N EPIMERASE"/>
    <property type="match status" value="1"/>
</dbReference>
<dbReference type="EC" id="2.8.1.7" evidence="3"/>
<comment type="caution">
    <text evidence="7">The sequence shown here is derived from an EMBL/GenBank/DDBJ whole genome shotgun (WGS) entry which is preliminary data.</text>
</comment>
<sequence>MNIYLDNAATSFPKPSIVSESMFNIINSLASNPGRGAYNSALTGTRSVYECRDSIANFFGFDKAENVVFTPNITYALNTLIHSIVKPGWHVITSEMDHNSVLRPLNTLKAKGVIELDIAKCDSSGKIILQDFIDKINNNTKLVVLSHASNVFGTIQPLDIIGKICLEKGIYFIVDSAQSAGHIPVNFNDLNSDAIAFTGHKSLLGPQGIGGFIINDKLNEIASPIFSGGTGSNSSDLLQPSFLPDKFEIGTLNTPGIVGLNSALNYLKTEEYNNLLVKEKNLFKYFLSELDKISNLIIYGTKNSLSSTPTVSINMKSKDTSELSYILDKNYGIMTRTGLHCAPLAHKSMGTFPSGTVRFSLGIFNNVNEINYVLESLDSIAKEVIL</sequence>
<keyword evidence="4" id="KW-0663">Pyridoxal phosphate</keyword>
<dbReference type="GO" id="GO:0031071">
    <property type="term" value="F:cysteine desulfurase activity"/>
    <property type="evidence" value="ECO:0007669"/>
    <property type="project" value="UniProtKB-EC"/>
</dbReference>
<dbReference type="InterPro" id="IPR010969">
    <property type="entry name" value="Cys_dSase-rel_unknwn_funct"/>
</dbReference>
<dbReference type="InterPro" id="IPR000192">
    <property type="entry name" value="Aminotrans_V_dom"/>
</dbReference>
<reference evidence="7" key="1">
    <citation type="submission" date="2021-01" db="EMBL/GenBank/DDBJ databases">
        <title>Genome public.</title>
        <authorList>
            <person name="Liu C."/>
            <person name="Sun Q."/>
        </authorList>
    </citation>
    <scope>NUCLEOTIDE SEQUENCE</scope>
    <source>
        <strain evidence="7">YIM B02565</strain>
    </source>
</reference>
<evidence type="ECO:0000256" key="5">
    <source>
        <dbReference type="ARBA" id="ARBA00050776"/>
    </source>
</evidence>
<dbReference type="NCBIfam" id="TIGR01977">
    <property type="entry name" value="am_tr_V_EF2568"/>
    <property type="match status" value="1"/>
</dbReference>
<evidence type="ECO:0000256" key="3">
    <source>
        <dbReference type="ARBA" id="ARBA00012239"/>
    </source>
</evidence>
<dbReference type="InterPro" id="IPR015422">
    <property type="entry name" value="PyrdxlP-dep_Trfase_small"/>
</dbReference>
<keyword evidence="7" id="KW-0032">Aminotransferase</keyword>
<dbReference type="SUPFAM" id="SSF53383">
    <property type="entry name" value="PLP-dependent transferases"/>
    <property type="match status" value="1"/>
</dbReference>
<evidence type="ECO:0000256" key="2">
    <source>
        <dbReference type="ARBA" id="ARBA00010447"/>
    </source>
</evidence>
<feature type="domain" description="Aminotransferase class V" evidence="6">
    <location>
        <begin position="3"/>
        <end position="372"/>
    </location>
</feature>
<gene>
    <name evidence="7" type="ORF">JK634_01580</name>
</gene>
<dbReference type="AlphaFoldDB" id="A0A937FAE8"/>
<dbReference type="GO" id="GO:0008483">
    <property type="term" value="F:transaminase activity"/>
    <property type="evidence" value="ECO:0007669"/>
    <property type="project" value="UniProtKB-KW"/>
</dbReference>
<evidence type="ECO:0000313" key="7">
    <source>
        <dbReference type="EMBL" id="MBL4930500.1"/>
    </source>
</evidence>
<evidence type="ECO:0000313" key="8">
    <source>
        <dbReference type="Proteomes" id="UP000623681"/>
    </source>
</evidence>
<evidence type="ECO:0000259" key="6">
    <source>
        <dbReference type="Pfam" id="PF00266"/>
    </source>
</evidence>
<proteinExistence type="inferred from homology"/>
<dbReference type="Proteomes" id="UP000623681">
    <property type="component" value="Unassembled WGS sequence"/>
</dbReference>
<dbReference type="Gene3D" id="3.90.1150.10">
    <property type="entry name" value="Aspartate Aminotransferase, domain 1"/>
    <property type="match status" value="1"/>
</dbReference>
<comment type="cofactor">
    <cofactor evidence="1">
        <name>pyridoxal 5'-phosphate</name>
        <dbReference type="ChEBI" id="CHEBI:597326"/>
    </cofactor>
</comment>
<keyword evidence="7" id="KW-0808">Transferase</keyword>